<evidence type="ECO:0000313" key="2">
    <source>
        <dbReference type="EMBL" id="KAK3280034.1"/>
    </source>
</evidence>
<evidence type="ECO:0000259" key="1">
    <source>
        <dbReference type="PROSITE" id="PS51788"/>
    </source>
</evidence>
<dbReference type="EMBL" id="LGRX02004567">
    <property type="protein sequence ID" value="KAK3280034.1"/>
    <property type="molecule type" value="Genomic_DNA"/>
</dbReference>
<name>A0AAE0GKQ8_9CHLO</name>
<organism evidence="2 3">
    <name type="scientific">Cymbomonas tetramitiformis</name>
    <dbReference type="NCBI Taxonomy" id="36881"/>
    <lineage>
        <taxon>Eukaryota</taxon>
        <taxon>Viridiplantae</taxon>
        <taxon>Chlorophyta</taxon>
        <taxon>Pyramimonadophyceae</taxon>
        <taxon>Pyramimonadales</taxon>
        <taxon>Pyramimonadaceae</taxon>
        <taxon>Cymbomonas</taxon>
    </lineage>
</organism>
<dbReference type="AlphaFoldDB" id="A0AAE0GKQ8"/>
<evidence type="ECO:0000313" key="3">
    <source>
        <dbReference type="Proteomes" id="UP001190700"/>
    </source>
</evidence>
<dbReference type="PROSITE" id="PS51788">
    <property type="entry name" value="CULT"/>
    <property type="match status" value="1"/>
</dbReference>
<feature type="domain" description="CULT" evidence="1">
    <location>
        <begin position="127"/>
        <end position="232"/>
    </location>
</feature>
<proteinExistence type="predicted"/>
<reference evidence="2 3" key="1">
    <citation type="journal article" date="2015" name="Genome Biol. Evol.">
        <title>Comparative Genomics of a Bacterivorous Green Alga Reveals Evolutionary Causalities and Consequences of Phago-Mixotrophic Mode of Nutrition.</title>
        <authorList>
            <person name="Burns J.A."/>
            <person name="Paasch A."/>
            <person name="Narechania A."/>
            <person name="Kim E."/>
        </authorList>
    </citation>
    <scope>NUCLEOTIDE SEQUENCE [LARGE SCALE GENOMIC DNA]</scope>
    <source>
        <strain evidence="2 3">PLY_AMNH</strain>
    </source>
</reference>
<protein>
    <recommendedName>
        <fullName evidence="1">CULT domain-containing protein</fullName>
    </recommendedName>
</protein>
<accession>A0AAE0GKQ8</accession>
<dbReference type="InterPro" id="IPR034750">
    <property type="entry name" value="CULT"/>
</dbReference>
<sequence length="238" mass="26605">MPGYKANSGLLSPQFPISGLNDRGSCKVLIWRCPARLNAPFRNAPAALQQRRRLLTKATLDPMDDPDMQKRVNDNKRWKRDMDQSEAWDIDKELDSVQYKREAMEAAFRVAYTPEDQQDTPVVSRSKGQLQCRACGATVADAKHKMKKAKQHEHARMTPIGSLCVFRIFSAADGAAVVSKMKEQAWLFPPRGASDVECSKCTTSVGFLVADDPSESVGQFFALRKDALVDRIDVEEQA</sequence>
<gene>
    <name evidence="2" type="ORF">CYMTET_12110</name>
</gene>
<dbReference type="Proteomes" id="UP001190700">
    <property type="component" value="Unassembled WGS sequence"/>
</dbReference>
<dbReference type="Gene3D" id="2.170.150.20">
    <property type="entry name" value="Peptide methionine sulfoxide reductase"/>
    <property type="match status" value="1"/>
</dbReference>
<keyword evidence="3" id="KW-1185">Reference proteome</keyword>
<comment type="caution">
    <text evidence="2">The sequence shown here is derived from an EMBL/GenBank/DDBJ whole genome shotgun (WGS) entry which is preliminary data.</text>
</comment>